<dbReference type="InterPro" id="IPR024519">
    <property type="entry name" value="IAT_beta"/>
</dbReference>
<sequence>MKKTQLTHFFKSTFSKTSTPAPIANIAGEVLSSALNKLKHFLVFGLLTALSLNALSADKPQPFNKAAYLDLSKPYTHKQSNTTKKDNQATALLKEVAGTARTALGSTNSDNTGQLGNKITKGVSNQLKNKAINKTEGFVNNKANTFLNAFGAGRSEVSIGGLSSKKLNYSLKTIQPISELDANSKALTFIQASIASGKSIDSRRITVNLGVGHRLLVENDMAIAGVNLFTDYETQSKHKRLSLGLEYQRSNFSANINKYHPLSDKKTVNGVEEALAGYDVKLSGQAPYLPWAKIKGTYYHWDAKAGANIKGNILGVEIELTPSVSFELGQENNNTMNATSYGRLTVKLPLGDKQKITNFKISDKVFKASSKVDLGEFAWVERTNKIMIEKENSAGGISAFTGGLFRGLTYALVTSPNTGRVWLDRNLGATQVATSGTDSAAYGDLYQWGRATDGHESRTSGTTTTMATTITPGTNTFVTTNATPYDWTTADSTGSSRTSAWINAGTNDICPAGFSVPTETELKADTINATTAITNSATAFSSFLKIPGAGYRYRANGALNTISTIASLWSRSAGGTDGRHFFVDSGNAHFDSDDRAKGSSVRCIMD</sequence>
<reference evidence="2 3" key="1">
    <citation type="submission" date="2020-05" db="EMBL/GenBank/DDBJ databases">
        <authorList>
            <person name="Petersen J."/>
            <person name="Sayavedra L."/>
        </authorList>
    </citation>
    <scope>NUCLEOTIDE SEQUENCE [LARGE SCALE GENOMIC DNA]</scope>
    <source>
        <strain evidence="2">B azoricus SOX ET2 1586I</strain>
    </source>
</reference>
<name>A0ABM8M7T5_9GAMM</name>
<dbReference type="Proteomes" id="UP000626656">
    <property type="component" value="Unassembled WGS sequence"/>
</dbReference>
<feature type="domain" description="Inverse autotransporter beta-domain" evidence="1">
    <location>
        <begin position="118"/>
        <end position="354"/>
    </location>
</feature>
<organism evidence="2 3">
    <name type="scientific">Bathymodiolus thermophilus thioautotrophic gill symbiont</name>
    <dbReference type="NCBI Taxonomy" id="2360"/>
    <lineage>
        <taxon>Bacteria</taxon>
        <taxon>Pseudomonadati</taxon>
        <taxon>Pseudomonadota</taxon>
        <taxon>Gammaproteobacteria</taxon>
        <taxon>sulfur-oxidizing symbionts</taxon>
    </lineage>
</organism>
<dbReference type="Gene3D" id="2.40.160.160">
    <property type="entry name" value="Inverse autotransporter, beta-domain"/>
    <property type="match status" value="1"/>
</dbReference>
<comment type="caution">
    <text evidence="2">The sequence shown here is derived from an EMBL/GenBank/DDBJ whole genome shotgun (WGS) entry which is preliminary data.</text>
</comment>
<protein>
    <recommendedName>
        <fullName evidence="1">Inverse autotransporter beta-domain domain-containing protein</fullName>
    </recommendedName>
</protein>
<dbReference type="RefSeq" id="WP_202784215.1">
    <property type="nucleotide sequence ID" value="NZ_CAHJWF010000163.1"/>
</dbReference>
<evidence type="ECO:0000313" key="2">
    <source>
        <dbReference type="EMBL" id="CAB5500120.1"/>
    </source>
</evidence>
<proteinExistence type="predicted"/>
<gene>
    <name evidence="2" type="ORF">AZO1586I_601</name>
</gene>
<dbReference type="InterPro" id="IPR038177">
    <property type="entry name" value="IAT_beta_sf"/>
</dbReference>
<dbReference type="EMBL" id="CAHJWF010000163">
    <property type="protein sequence ID" value="CAB5500120.1"/>
    <property type="molecule type" value="Genomic_DNA"/>
</dbReference>
<evidence type="ECO:0000259" key="1">
    <source>
        <dbReference type="Pfam" id="PF11924"/>
    </source>
</evidence>
<accession>A0ABM8M7T5</accession>
<keyword evidence="3" id="KW-1185">Reference proteome</keyword>
<dbReference type="Pfam" id="PF11924">
    <property type="entry name" value="IAT_beta"/>
    <property type="match status" value="1"/>
</dbReference>
<evidence type="ECO:0000313" key="3">
    <source>
        <dbReference type="Proteomes" id="UP000626656"/>
    </source>
</evidence>